<dbReference type="CDD" id="cd00167">
    <property type="entry name" value="SANT"/>
    <property type="match status" value="1"/>
</dbReference>
<dbReference type="Gene3D" id="1.10.10.60">
    <property type="entry name" value="Homeodomain-like"/>
    <property type="match status" value="1"/>
</dbReference>
<dbReference type="PANTHER" id="PTHR46774:SF3">
    <property type="entry name" value="CHROMATIN MODIFICATION-RELATED PROTEIN EAF1 A-RELATED"/>
    <property type="match status" value="1"/>
</dbReference>
<sequence>MHGNSPEFVVLVNAEVDSMGGVIDGGVGIDSKISPRRAAIDMAQAQLRVEYDVREERRRELEFLEKGGNPLDFKLGPATSISVQSTSVADQFVTSEAKDSFPLTASPRGDSVESSGRPGAALVRDTNTADNLLLFDGENDTVEGERNSKPRSRSNIAQSEQVSQMDGYRNVQEPEDTGMLRFVVKNQAYARRNRSRSSRDSVRGCSTDFTSVSDRNGSSVLRSRPASRDTKGIVGEASVEKDQTVKSVCNLKSTNPNGHVVGKNMGCDNQLGRESDVRQSHGTASDSAIVGEGESDVAASKRLWGRDHQQRLSVDADKRPKPTASMTTDNVGEKEGVSFARIPLTASAMVENVSTASQCNGFGSNVNEVDMLKEGGNHSLAFDVEGIVDPESSIQNGLGVNGNTSIDQIPTSSRVDSPRNSNKEIPLVETSTHKAGNSLVKEKSDIKGVEVHAEINDRHKSVSLNSKNSGSSVKVEEETGESRPGMKNELKFISNLDKLDHNDHVVSNTDGKTCDLVVDGANVKSTGSCPQVRRPSTTGFTNSDQPEVKLSGRGLDASELQIYEESQLKLAKKMHEDSIMEEARSIEAKRKRIAELSVRNYPSEYRRKSHWDFVLEEMAWLANDFMQERLWKTSAASQISHMAASNGRLRISKRNECCGPKQIAHTLTKAIMQFWRSAEEIFSTNPSIGLEECTLALVGLQKVDRDKVMEDKIRDNDVEASRHMEEQNTVKCHRLAVQEYAVRFLKYSSSFKCAVQAEAPKTPDRLSDLGIVDIFMEDRFSEEILFYTAPPGAMEAYRKSVENYWSQYEKTGGSTHTEEVETSIYGASEELGTRDNLYEEDEGEAGAYYFPGGFEASKLSKSAQKKRKNLQKSYTRSYDVGADLPYGQFVENKVGTQNSLILGKRPPNNLNVGSIPIKRVRTASRQRVVSAGVAGGVQIPCKADASSGDTSSYQDDQSIVHGGSHIRKTLEVESTGDYGEQLPFDCTEVSMKPRKKKKAKHLLHKNSLNSTENGGYVIGKGPPYEHRWQLDSMVENEQRDYSKKRLGSHVFESNGNSGVFGQHATKRPKILKQLQDTSESITPVAGTVPSPVASQMSNMSNPNKFMKMITGRDRGRKIKALKTPAGQSGSGSPWSLFEDQALVVLVHDMGPNWELVSDAISSTLQFKCIYRNPKECKERHKILMDRNAGDGADSAEDSGSSQPYTSTLPGIPKGSARQLFQRLQGPMEEDTLKSHFEKIIMSVQKQHPRRTQSDKQGTKLVPVHNSHIAALSQVSPNNLSGGILTPLDLCDTTTSSSDLAPLAYQGSHSSGLPISNQGPTPPVHPTSGANSMLQGSAAIVHDNSLPSPSSAFNTSARDGQRYGVPRPASVSNNENQKMQPYNQMLPSKNIQLSGVATPGSLPSDRGVRMLPGANSMGMMTGIRGMTMPRPGFQGIGSPAMLNMVSSGTMLSSSGVGIPNPVNMHNGAVSGQGNSMMRTREALHMNMMRAPDEQRQLMMQELQMQVTQGNSQGIPPFNGLSSGYTSQTVSPPSQTFPVQHPQQHQIATQQPHVLSNNHHSHLQGSNHTATPQQQAYLLRIAKERQLHQRAVHQHNQQQQHQFASSNTTMTHVQPQSQHPVSSSLQNSSQIQQASSQPVSVPPPNVHHPLTSSSPMNPVSSQSQQKQLQMAAHGLVRNPQAVSGNLPNQILKQRQQQQQQQHPGRHHPQQRQQSQPQQQTKLVKGMGRGTW</sequence>
<organism evidence="11 12">
    <name type="scientific">Coptis chinensis</name>
    <dbReference type="NCBI Taxonomy" id="261450"/>
    <lineage>
        <taxon>Eukaryota</taxon>
        <taxon>Viridiplantae</taxon>
        <taxon>Streptophyta</taxon>
        <taxon>Embryophyta</taxon>
        <taxon>Tracheophyta</taxon>
        <taxon>Spermatophyta</taxon>
        <taxon>Magnoliopsida</taxon>
        <taxon>Ranunculales</taxon>
        <taxon>Ranunculaceae</taxon>
        <taxon>Coptidoideae</taxon>
        <taxon>Coptis</taxon>
    </lineage>
</organism>
<feature type="compositionally biased region" description="Polar residues" evidence="8">
    <location>
        <begin position="207"/>
        <end position="221"/>
    </location>
</feature>
<dbReference type="InterPro" id="IPR009057">
    <property type="entry name" value="Homeodomain-like_sf"/>
</dbReference>
<feature type="domain" description="Myb-like" evidence="9">
    <location>
        <begin position="1132"/>
        <end position="1184"/>
    </location>
</feature>
<feature type="compositionally biased region" description="Polar residues" evidence="8">
    <location>
        <begin position="1506"/>
        <end position="1536"/>
    </location>
</feature>
<evidence type="ECO:0000256" key="6">
    <source>
        <dbReference type="ARBA" id="ARBA00057743"/>
    </source>
</evidence>
<feature type="compositionally biased region" description="Low complexity" evidence="8">
    <location>
        <begin position="1538"/>
        <end position="1547"/>
    </location>
</feature>
<dbReference type="SUPFAM" id="SSF46689">
    <property type="entry name" value="Homeodomain-like"/>
    <property type="match status" value="1"/>
</dbReference>
<feature type="region of interest" description="Disordered" evidence="8">
    <location>
        <begin position="99"/>
        <end position="174"/>
    </location>
</feature>
<feature type="region of interest" description="Disordered" evidence="8">
    <location>
        <begin position="393"/>
        <end position="422"/>
    </location>
</feature>
<dbReference type="Pfam" id="PF13921">
    <property type="entry name" value="Myb_DNA-bind_6"/>
    <property type="match status" value="1"/>
</dbReference>
<keyword evidence="5" id="KW-0539">Nucleus</keyword>
<evidence type="ECO:0000259" key="9">
    <source>
        <dbReference type="PROSITE" id="PS50090"/>
    </source>
</evidence>
<feature type="compositionally biased region" description="Low complexity" evidence="8">
    <location>
        <begin position="1610"/>
        <end position="1637"/>
    </location>
</feature>
<dbReference type="OrthoDB" id="372624at2759"/>
<feature type="domain" description="HSA" evidence="10">
    <location>
        <begin position="598"/>
        <end position="673"/>
    </location>
</feature>
<comment type="function">
    <text evidence="6">Component of the NuA4 histone acetyltransferase complex which is involved in transcriptional activation of selected genes principally by acetylation of nucleosomal histone H4 and H2A.</text>
</comment>
<evidence type="ECO:0000313" key="12">
    <source>
        <dbReference type="Proteomes" id="UP000631114"/>
    </source>
</evidence>
<evidence type="ECO:0000256" key="5">
    <source>
        <dbReference type="ARBA" id="ARBA00023242"/>
    </source>
</evidence>
<gene>
    <name evidence="11" type="ORF">IFM89_035363</name>
</gene>
<name>A0A835IUK4_9MAGN</name>
<keyword evidence="3" id="KW-0156">Chromatin regulator</keyword>
<feature type="compositionally biased region" description="Polar residues" evidence="8">
    <location>
        <begin position="1306"/>
        <end position="1318"/>
    </location>
</feature>
<evidence type="ECO:0000313" key="11">
    <source>
        <dbReference type="EMBL" id="KAF9622932.1"/>
    </source>
</evidence>
<dbReference type="PROSITE" id="PS51204">
    <property type="entry name" value="HSA"/>
    <property type="match status" value="1"/>
</dbReference>
<comment type="similarity">
    <text evidence="2">Belongs to the EAF1 family.</text>
</comment>
<feature type="region of interest" description="Disordered" evidence="8">
    <location>
        <begin position="1506"/>
        <end position="1547"/>
    </location>
</feature>
<feature type="region of interest" description="Disordered" evidence="8">
    <location>
        <begin position="268"/>
        <end position="334"/>
    </location>
</feature>
<feature type="region of interest" description="Disordered" evidence="8">
    <location>
        <begin position="1188"/>
        <end position="1213"/>
    </location>
</feature>
<dbReference type="PANTHER" id="PTHR46774">
    <property type="entry name" value="CHROMATIN MODIFICATION-RELATED PROTEIN EAF1 A-RELATED"/>
    <property type="match status" value="1"/>
</dbReference>
<evidence type="ECO:0000256" key="3">
    <source>
        <dbReference type="ARBA" id="ARBA00022853"/>
    </source>
</evidence>
<dbReference type="GO" id="GO:0009909">
    <property type="term" value="P:regulation of flower development"/>
    <property type="evidence" value="ECO:0007669"/>
    <property type="project" value="UniProtKB-ARBA"/>
</dbReference>
<dbReference type="InterPro" id="IPR044798">
    <property type="entry name" value="EAF1A/B"/>
</dbReference>
<feature type="region of interest" description="Disordered" evidence="8">
    <location>
        <begin position="526"/>
        <end position="548"/>
    </location>
</feature>
<dbReference type="EMBL" id="JADFTS010000002">
    <property type="protein sequence ID" value="KAF9622932.1"/>
    <property type="molecule type" value="Genomic_DNA"/>
</dbReference>
<feature type="region of interest" description="Disordered" evidence="8">
    <location>
        <begin position="1689"/>
        <end position="1729"/>
    </location>
</feature>
<feature type="compositionally biased region" description="Polar residues" evidence="8">
    <location>
        <begin position="153"/>
        <end position="164"/>
    </location>
</feature>
<comment type="caution">
    <text evidence="11">The sequence shown here is derived from an EMBL/GenBank/DDBJ whole genome shotgun (WGS) entry which is preliminary data.</text>
</comment>
<feature type="compositionally biased region" description="Low complexity" evidence="8">
    <location>
        <begin position="1691"/>
        <end position="1700"/>
    </location>
</feature>
<protein>
    <submittedName>
        <fullName evidence="11">Uncharacterized protein</fullName>
    </submittedName>
</protein>
<comment type="subunit">
    <text evidence="7">Component of the NuA4 histone acetyltransferase complex. Interacts with ARP4 and SWC4, and (via HSA domain) with TAF14 and TAF14B.</text>
</comment>
<feature type="compositionally biased region" description="Low complexity" evidence="8">
    <location>
        <begin position="1708"/>
        <end position="1717"/>
    </location>
</feature>
<evidence type="ECO:0000259" key="10">
    <source>
        <dbReference type="PROSITE" id="PS51204"/>
    </source>
</evidence>
<feature type="compositionally biased region" description="Low complexity" evidence="8">
    <location>
        <begin position="1645"/>
        <end position="1663"/>
    </location>
</feature>
<dbReference type="PROSITE" id="PS50090">
    <property type="entry name" value="MYB_LIKE"/>
    <property type="match status" value="1"/>
</dbReference>
<feature type="region of interest" description="Disordered" evidence="8">
    <location>
        <begin position="191"/>
        <end position="235"/>
    </location>
</feature>
<dbReference type="InterPro" id="IPR014012">
    <property type="entry name" value="HSA_dom"/>
</dbReference>
<dbReference type="Proteomes" id="UP000631114">
    <property type="component" value="Unassembled WGS sequence"/>
</dbReference>
<evidence type="ECO:0000256" key="1">
    <source>
        <dbReference type="ARBA" id="ARBA00004123"/>
    </source>
</evidence>
<evidence type="ECO:0000256" key="7">
    <source>
        <dbReference type="ARBA" id="ARBA00062794"/>
    </source>
</evidence>
<dbReference type="Pfam" id="PF07529">
    <property type="entry name" value="HSA"/>
    <property type="match status" value="1"/>
</dbReference>
<dbReference type="GO" id="GO:0006325">
    <property type="term" value="P:chromatin organization"/>
    <property type="evidence" value="ECO:0007669"/>
    <property type="project" value="UniProtKB-KW"/>
</dbReference>
<comment type="subcellular location">
    <subcellularLocation>
        <location evidence="1">Nucleus</location>
    </subcellularLocation>
</comment>
<dbReference type="InterPro" id="IPR001005">
    <property type="entry name" value="SANT/Myb"/>
</dbReference>
<dbReference type="GO" id="GO:0005634">
    <property type="term" value="C:nucleus"/>
    <property type="evidence" value="ECO:0007669"/>
    <property type="project" value="UniProtKB-SubCell"/>
</dbReference>
<proteinExistence type="inferred from homology"/>
<dbReference type="GO" id="GO:0035267">
    <property type="term" value="C:NuA4 histone acetyltransferase complex"/>
    <property type="evidence" value="ECO:0007669"/>
    <property type="project" value="InterPro"/>
</dbReference>
<accession>A0A835IUK4</accession>
<feature type="region of interest" description="Disordered" evidence="8">
    <location>
        <begin position="1585"/>
        <end position="1669"/>
    </location>
</feature>
<dbReference type="GO" id="GO:0003677">
    <property type="term" value="F:DNA binding"/>
    <property type="evidence" value="ECO:0007669"/>
    <property type="project" value="UniProtKB-KW"/>
</dbReference>
<feature type="compositionally biased region" description="Polar residues" evidence="8">
    <location>
        <begin position="393"/>
        <end position="420"/>
    </location>
</feature>
<feature type="compositionally biased region" description="Low complexity" evidence="8">
    <location>
        <begin position="462"/>
        <end position="473"/>
    </location>
</feature>
<feature type="compositionally biased region" description="Low complexity" evidence="8">
    <location>
        <begin position="1189"/>
        <end position="1201"/>
    </location>
</feature>
<evidence type="ECO:0000256" key="8">
    <source>
        <dbReference type="SAM" id="MobiDB-lite"/>
    </source>
</evidence>
<dbReference type="GO" id="GO:0048510">
    <property type="term" value="P:regulation of timing of transition from vegetative to reproductive phase"/>
    <property type="evidence" value="ECO:0007669"/>
    <property type="project" value="UniProtKB-ARBA"/>
</dbReference>
<keyword evidence="12" id="KW-1185">Reference proteome</keyword>
<feature type="region of interest" description="Disordered" evidence="8">
    <location>
        <begin position="457"/>
        <end position="484"/>
    </location>
</feature>
<dbReference type="SMART" id="SM00717">
    <property type="entry name" value="SANT"/>
    <property type="match status" value="1"/>
</dbReference>
<feature type="compositionally biased region" description="Polar residues" evidence="8">
    <location>
        <begin position="526"/>
        <end position="545"/>
    </location>
</feature>
<feature type="region of interest" description="Disordered" evidence="8">
    <location>
        <begin position="1350"/>
        <end position="1374"/>
    </location>
</feature>
<dbReference type="FunFam" id="1.10.10.60:FF:000578">
    <property type="entry name" value="Helicase/SANT-associated, DNA binding protein"/>
    <property type="match status" value="1"/>
</dbReference>
<feature type="compositionally biased region" description="Basic and acidic residues" evidence="8">
    <location>
        <begin position="304"/>
        <end position="320"/>
    </location>
</feature>
<evidence type="ECO:0000256" key="4">
    <source>
        <dbReference type="ARBA" id="ARBA00023125"/>
    </source>
</evidence>
<keyword evidence="4" id="KW-0238">DNA-binding</keyword>
<reference evidence="11 12" key="1">
    <citation type="submission" date="2020-10" db="EMBL/GenBank/DDBJ databases">
        <title>The Coptis chinensis genome and diversification of protoberbering-type alkaloids.</title>
        <authorList>
            <person name="Wang B."/>
            <person name="Shu S."/>
            <person name="Song C."/>
            <person name="Liu Y."/>
        </authorList>
    </citation>
    <scope>NUCLEOTIDE SEQUENCE [LARGE SCALE GENOMIC DNA]</scope>
    <source>
        <strain evidence="11">HL-2020</strain>
        <tissue evidence="11">Leaf</tissue>
    </source>
</reference>
<evidence type="ECO:0000256" key="2">
    <source>
        <dbReference type="ARBA" id="ARBA00008913"/>
    </source>
</evidence>
<dbReference type="SMART" id="SM00573">
    <property type="entry name" value="HSA"/>
    <property type="match status" value="1"/>
</dbReference>
<feature type="region of interest" description="Disordered" evidence="8">
    <location>
        <begin position="1300"/>
        <end position="1331"/>
    </location>
</feature>
<feature type="compositionally biased region" description="Basic and acidic residues" evidence="8">
    <location>
        <begin position="474"/>
        <end position="484"/>
    </location>
</feature>